<keyword evidence="4" id="KW-0732">Signal</keyword>
<dbReference type="InterPro" id="IPR008966">
    <property type="entry name" value="Adhesion_dom_sf"/>
</dbReference>
<evidence type="ECO:0000313" key="7">
    <source>
        <dbReference type="Proteomes" id="UP000597038"/>
    </source>
</evidence>
<accession>A0ABS0QSN3</accession>
<keyword evidence="7" id="KW-1185">Reference proteome</keyword>
<evidence type="ECO:0000256" key="5">
    <source>
        <dbReference type="ARBA" id="ARBA00023088"/>
    </source>
</evidence>
<keyword evidence="5" id="KW-0572">Peptidoglycan-anchor</keyword>
<evidence type="ECO:0000256" key="1">
    <source>
        <dbReference type="ARBA" id="ARBA00004191"/>
    </source>
</evidence>
<organism evidence="6 7">
    <name type="scientific">Staphylococcus felis</name>
    <dbReference type="NCBI Taxonomy" id="46127"/>
    <lineage>
        <taxon>Bacteria</taxon>
        <taxon>Bacillati</taxon>
        <taxon>Bacillota</taxon>
        <taxon>Bacilli</taxon>
        <taxon>Bacillales</taxon>
        <taxon>Staphylococcaceae</taxon>
        <taxon>Staphylococcus</taxon>
    </lineage>
</organism>
<name>A0ABS0QSN3_9STAP</name>
<gene>
    <name evidence="6" type="ORF">I9026_12765</name>
</gene>
<feature type="non-terminal residue" evidence="6">
    <location>
        <position position="1"/>
    </location>
</feature>
<evidence type="ECO:0000256" key="2">
    <source>
        <dbReference type="ARBA" id="ARBA00022512"/>
    </source>
</evidence>
<comment type="subcellular location">
    <subcellularLocation>
        <location evidence="1">Secreted</location>
        <location evidence="1">Cell wall</location>
    </subcellularLocation>
</comment>
<evidence type="ECO:0000256" key="4">
    <source>
        <dbReference type="ARBA" id="ARBA00022729"/>
    </source>
</evidence>
<comment type="caution">
    <text evidence="6">The sequence shown here is derived from an EMBL/GenBank/DDBJ whole genome shotgun (WGS) entry which is preliminary data.</text>
</comment>
<sequence length="49" mass="5890">STSFPGQNNQSDFFPHQAERIYLEYDWNFNVDIKQGVYFDFNYCDNVDT</sequence>
<evidence type="ECO:0000313" key="6">
    <source>
        <dbReference type="EMBL" id="MBH9582208.1"/>
    </source>
</evidence>
<dbReference type="SUPFAM" id="SSF49401">
    <property type="entry name" value="Bacterial adhesins"/>
    <property type="match status" value="1"/>
</dbReference>
<keyword evidence="2" id="KW-0134">Cell wall</keyword>
<dbReference type="Proteomes" id="UP000597038">
    <property type="component" value="Unassembled WGS sequence"/>
</dbReference>
<keyword evidence="3" id="KW-0964">Secreted</keyword>
<protein>
    <submittedName>
        <fullName evidence="6">Uncharacterized protein</fullName>
    </submittedName>
</protein>
<proteinExistence type="predicted"/>
<reference evidence="6 7" key="1">
    <citation type="submission" date="2020-12" db="EMBL/GenBank/DDBJ databases">
        <title>Genomic analysis of Staphylococcus felis from a cat with skin infection.</title>
        <authorList>
            <person name="Aslantas O."/>
            <person name="Keskin O."/>
            <person name="Buyukaltay K."/>
            <person name="Gullu Yucetepe A."/>
        </authorList>
    </citation>
    <scope>NUCLEOTIDE SEQUENCE [LARGE SCALE GENOMIC DNA]</scope>
    <source>
        <strain evidence="6 7">HARRANVET</strain>
    </source>
</reference>
<dbReference type="Gene3D" id="2.60.40.1280">
    <property type="match status" value="1"/>
</dbReference>
<dbReference type="InterPro" id="IPR011252">
    <property type="entry name" value="Fibrogen-bd_dom1"/>
</dbReference>
<dbReference type="EMBL" id="JAEDAQ010000159">
    <property type="protein sequence ID" value="MBH9582208.1"/>
    <property type="molecule type" value="Genomic_DNA"/>
</dbReference>
<evidence type="ECO:0000256" key="3">
    <source>
        <dbReference type="ARBA" id="ARBA00022525"/>
    </source>
</evidence>